<reference evidence="2" key="1">
    <citation type="submission" date="2021-07" db="EMBL/GenBank/DDBJ databases">
        <authorList>
            <person name="Catto M.A."/>
            <person name="Jacobson A."/>
            <person name="Kennedy G."/>
            <person name="Labadie P."/>
            <person name="Hunt B.G."/>
            <person name="Srinivasan R."/>
        </authorList>
    </citation>
    <scope>NUCLEOTIDE SEQUENCE</scope>
    <source>
        <strain evidence="2">PL_HMW_Pooled</strain>
        <tissue evidence="2">Head</tissue>
    </source>
</reference>
<feature type="region of interest" description="Disordered" evidence="1">
    <location>
        <begin position="1"/>
        <end position="47"/>
    </location>
</feature>
<name>A0AAE1HXD4_9NEOP</name>
<feature type="region of interest" description="Disordered" evidence="1">
    <location>
        <begin position="722"/>
        <end position="783"/>
    </location>
</feature>
<keyword evidence="3" id="KW-1185">Reference proteome</keyword>
<dbReference type="SUPFAM" id="SSF53098">
    <property type="entry name" value="Ribonuclease H-like"/>
    <property type="match status" value="1"/>
</dbReference>
<dbReference type="AlphaFoldDB" id="A0AAE1HXD4"/>
<gene>
    <name evidence="2" type="ORF">KUF71_003604</name>
</gene>
<feature type="non-terminal residue" evidence="2">
    <location>
        <position position="842"/>
    </location>
</feature>
<sequence length="842" mass="95891">GPRSPPLRHAAPPSTSASSKPPPAPSTSGTSSKPPPAPSTPTHRMQRYKSEWEKKYKWLAPLDEDPYRARCKLCGGEMRADITMIKRHESTMKHQDWEKAAIGSNKSSLTSFVERPNTPLAQKKVQDAELKLAGFLAAHNIAFLAVDHLIPLLKTCFPDSQVCQKMTLSRKKANGILRNVFGAAEKEYMTGILQRPKFSILMDESTDMGPSIKYVRCFWTQMTPTPMSVTVRFQILSDRKGDLKSQKQSDYRTYFMDGPYFIDQDSMHRRQTVQRGRRKNHQLSWDLVQVFSDDDAEGAEVGATAERLFTLVMETFKNVPTGNIVGFGSDGCSVMMGSHNSVASRMRENFPGITIMKCICHSLHLCASQACKHLPRSIEDLVRGIYNYLKSSAKRQALLAQFQRFFDLEVHKILRPSQTRWLSLMAVVERTLEQWDALLLFFQDQVLVARLTSAEWIFETLRNPFMKAYLLFMQWILPKFTGMNEFFQSEQTIITVLDERMRQAYEERLMLYMKDTYVHRRPLKDVDPAEEGGFILLENLFLGRPELNWLATPAFAARPDLVEDFRTRCRSFMVVGCQELRKRSYDFGDTVMQALGALSPAVAMSRQTRPPSILPLASALPRCVAQDDETLQRLEEEWCRFPSLNIAAMKDKELMKVPDRFWHEMRTATDPCGEQLLAHLPSFALSALSLPHSNAGCERDFSKINNGKTKLRNRLVTSQGRIWWGGKGTSAPGAQAPPKKGGKEDKEREKREKEREKTEKRGKEEWTEWERETDGGRRSAPVTSTVRAAVLATQSLRRGPADRCCHSWAPSNDLRRRMTASTVYRTNDADADDALNLNCFED</sequence>
<dbReference type="PANTHER" id="PTHR37162:SF1">
    <property type="entry name" value="BED-TYPE DOMAIN-CONTAINING PROTEIN"/>
    <property type="match status" value="1"/>
</dbReference>
<dbReference type="PANTHER" id="PTHR37162">
    <property type="entry name" value="HAT FAMILY DIMERISATION DOMAINCONTAINING PROTEIN-RELATED"/>
    <property type="match status" value="1"/>
</dbReference>
<evidence type="ECO:0000256" key="1">
    <source>
        <dbReference type="SAM" id="MobiDB-lite"/>
    </source>
</evidence>
<dbReference type="EMBL" id="JAHWGI010001401">
    <property type="protein sequence ID" value="KAK3929597.1"/>
    <property type="molecule type" value="Genomic_DNA"/>
</dbReference>
<dbReference type="Proteomes" id="UP001219518">
    <property type="component" value="Unassembled WGS sequence"/>
</dbReference>
<feature type="compositionally biased region" description="Basic and acidic residues" evidence="1">
    <location>
        <begin position="741"/>
        <end position="777"/>
    </location>
</feature>
<feature type="compositionally biased region" description="Low complexity" evidence="1">
    <location>
        <begin position="10"/>
        <end position="19"/>
    </location>
</feature>
<reference evidence="2" key="2">
    <citation type="journal article" date="2023" name="BMC Genomics">
        <title>Pest status, molecular evolution, and epigenetic factors derived from the genome assembly of Frankliniella fusca, a thysanopteran phytovirus vector.</title>
        <authorList>
            <person name="Catto M.A."/>
            <person name="Labadie P.E."/>
            <person name="Jacobson A.L."/>
            <person name="Kennedy G.G."/>
            <person name="Srinivasan R."/>
            <person name="Hunt B.G."/>
        </authorList>
    </citation>
    <scope>NUCLEOTIDE SEQUENCE</scope>
    <source>
        <strain evidence="2">PL_HMW_Pooled</strain>
    </source>
</reference>
<protein>
    <submittedName>
        <fullName evidence="2">SCAN domain-containing protein 3</fullName>
    </submittedName>
</protein>
<comment type="caution">
    <text evidence="2">The sequence shown here is derived from an EMBL/GenBank/DDBJ whole genome shotgun (WGS) entry which is preliminary data.</text>
</comment>
<evidence type="ECO:0000313" key="3">
    <source>
        <dbReference type="Proteomes" id="UP001219518"/>
    </source>
</evidence>
<accession>A0AAE1HXD4</accession>
<proteinExistence type="predicted"/>
<evidence type="ECO:0000313" key="2">
    <source>
        <dbReference type="EMBL" id="KAK3929597.1"/>
    </source>
</evidence>
<dbReference type="InterPro" id="IPR012337">
    <property type="entry name" value="RNaseH-like_sf"/>
</dbReference>
<organism evidence="2 3">
    <name type="scientific">Frankliniella fusca</name>
    <dbReference type="NCBI Taxonomy" id="407009"/>
    <lineage>
        <taxon>Eukaryota</taxon>
        <taxon>Metazoa</taxon>
        <taxon>Ecdysozoa</taxon>
        <taxon>Arthropoda</taxon>
        <taxon>Hexapoda</taxon>
        <taxon>Insecta</taxon>
        <taxon>Pterygota</taxon>
        <taxon>Neoptera</taxon>
        <taxon>Paraneoptera</taxon>
        <taxon>Thysanoptera</taxon>
        <taxon>Terebrantia</taxon>
        <taxon>Thripoidea</taxon>
        <taxon>Thripidae</taxon>
        <taxon>Frankliniella</taxon>
    </lineage>
</organism>